<comment type="caution">
    <text evidence="2">The sequence shown here is derived from an EMBL/GenBank/DDBJ whole genome shotgun (WGS) entry which is preliminary data.</text>
</comment>
<protein>
    <submittedName>
        <fullName evidence="2">Uncharacterized protein</fullName>
    </submittedName>
</protein>
<evidence type="ECO:0000256" key="1">
    <source>
        <dbReference type="SAM" id="MobiDB-lite"/>
    </source>
</evidence>
<evidence type="ECO:0000313" key="3">
    <source>
        <dbReference type="Proteomes" id="UP001428817"/>
    </source>
</evidence>
<organism evidence="2 3">
    <name type="scientific">Pseudonocardia eucalypti</name>
    <dbReference type="NCBI Taxonomy" id="648755"/>
    <lineage>
        <taxon>Bacteria</taxon>
        <taxon>Bacillati</taxon>
        <taxon>Actinomycetota</taxon>
        <taxon>Actinomycetes</taxon>
        <taxon>Pseudonocardiales</taxon>
        <taxon>Pseudonocardiaceae</taxon>
        <taxon>Pseudonocardia</taxon>
    </lineage>
</organism>
<sequence length="71" mass="7703">MNSVQAAARPPQRLSKPPSSRHRATSQPPMVRAVRRRGKQRGPTRATADQRYRSPVPRASAVSISVVSSVG</sequence>
<feature type="compositionally biased region" description="Basic residues" evidence="1">
    <location>
        <begin position="33"/>
        <end position="42"/>
    </location>
</feature>
<name>A0ABP9Q9X6_9PSEU</name>
<accession>A0ABP9Q9X6</accession>
<feature type="compositionally biased region" description="Low complexity" evidence="1">
    <location>
        <begin position="54"/>
        <end position="71"/>
    </location>
</feature>
<keyword evidence="3" id="KW-1185">Reference proteome</keyword>
<dbReference type="Proteomes" id="UP001428817">
    <property type="component" value="Unassembled WGS sequence"/>
</dbReference>
<evidence type="ECO:0000313" key="2">
    <source>
        <dbReference type="EMBL" id="GAA5159307.1"/>
    </source>
</evidence>
<gene>
    <name evidence="2" type="ORF">GCM10023321_40270</name>
</gene>
<feature type="region of interest" description="Disordered" evidence="1">
    <location>
        <begin position="1"/>
        <end position="71"/>
    </location>
</feature>
<reference evidence="3" key="1">
    <citation type="journal article" date="2019" name="Int. J. Syst. Evol. Microbiol.">
        <title>The Global Catalogue of Microorganisms (GCM) 10K type strain sequencing project: providing services to taxonomists for standard genome sequencing and annotation.</title>
        <authorList>
            <consortium name="The Broad Institute Genomics Platform"/>
            <consortium name="The Broad Institute Genome Sequencing Center for Infectious Disease"/>
            <person name="Wu L."/>
            <person name="Ma J."/>
        </authorList>
    </citation>
    <scope>NUCLEOTIDE SEQUENCE [LARGE SCALE GENOMIC DNA]</scope>
    <source>
        <strain evidence="3">JCM 18303</strain>
    </source>
</reference>
<proteinExistence type="predicted"/>
<dbReference type="EMBL" id="BAABJP010000018">
    <property type="protein sequence ID" value="GAA5159307.1"/>
    <property type="molecule type" value="Genomic_DNA"/>
</dbReference>